<dbReference type="InterPro" id="IPR017938">
    <property type="entry name" value="Riboflavin_synthase-like_b-brl"/>
</dbReference>
<sequence length="276" mass="30297">MTRPLHELQVVRTEQVNPHITRVVLGGNGFEGFEVSSFTDSYAKLIFLPESHEGPGPRDIDEARDMQATVRTYTIRSVDTDRSEVAIDFVVHGDTGVAGPWASRAKPGDKLYVTDSHGAYAPDPAADWHLLAGDESAIPAISVALQALPEKARAKVFVEVAGPQDEIDFDTRGDVDVVWVHRGAGADEIGEEHAGDNAPLVAAVRSAEWLPGQVQVFIHGEAQTVMHNLRPYIRKERGVAPKWAASISGYWRRGRTEETFRVWKQELAAAEATVKE</sequence>
<dbReference type="InterPro" id="IPR017927">
    <property type="entry name" value="FAD-bd_FR_type"/>
</dbReference>
<dbReference type="InterPro" id="IPR039374">
    <property type="entry name" value="SIP_fam"/>
</dbReference>
<reference evidence="1 2" key="1">
    <citation type="submission" date="2015-03" db="EMBL/GenBank/DDBJ databases">
        <authorList>
            <person name="Murphy D."/>
        </authorList>
    </citation>
    <scope>NUCLEOTIDE SEQUENCE [LARGE SCALE GENOMIC DNA]</scope>
    <source>
        <strain evidence="1 2">PAP088</strain>
    </source>
</reference>
<dbReference type="AlphaFoldDB" id="A0A0U0ZEY9"/>
<evidence type="ECO:0000313" key="2">
    <source>
        <dbReference type="Proteomes" id="UP000045782"/>
    </source>
</evidence>
<organism evidence="1 2">
    <name type="scientific">Mycobacteroides abscessus</name>
    <dbReference type="NCBI Taxonomy" id="36809"/>
    <lineage>
        <taxon>Bacteria</taxon>
        <taxon>Bacillati</taxon>
        <taxon>Actinomycetota</taxon>
        <taxon>Actinomycetes</taxon>
        <taxon>Mycobacteriales</taxon>
        <taxon>Mycobacteriaceae</taxon>
        <taxon>Mycobacteroides</taxon>
    </lineage>
</organism>
<dbReference type="InterPro" id="IPR039261">
    <property type="entry name" value="FNR_nucleotide-bd"/>
</dbReference>
<dbReference type="PANTHER" id="PTHR30157:SF0">
    <property type="entry name" value="NADPH-DEPENDENT FERRIC-CHELATE REDUCTASE"/>
    <property type="match status" value="1"/>
</dbReference>
<dbReference type="PROSITE" id="PS51384">
    <property type="entry name" value="FAD_FR"/>
    <property type="match status" value="1"/>
</dbReference>
<dbReference type="SUPFAM" id="SSF63380">
    <property type="entry name" value="Riboflavin synthase domain-like"/>
    <property type="match status" value="1"/>
</dbReference>
<protein>
    <submittedName>
        <fullName evidence="1">Uncharacterized protein</fullName>
    </submittedName>
</protein>
<dbReference type="Gene3D" id="2.40.30.10">
    <property type="entry name" value="Translation factors"/>
    <property type="match status" value="1"/>
</dbReference>
<dbReference type="RefSeq" id="WP_005137671.1">
    <property type="nucleotide sequence ID" value="NZ_AP022621.1"/>
</dbReference>
<dbReference type="Pfam" id="PF08021">
    <property type="entry name" value="FAD_binding_9"/>
    <property type="match status" value="1"/>
</dbReference>
<accession>A0A0U0ZEY9</accession>
<dbReference type="Proteomes" id="UP000045782">
    <property type="component" value="Unassembled WGS sequence"/>
</dbReference>
<gene>
    <name evidence="1" type="primary">viuB</name>
    <name evidence="1" type="ORF">ERS075579_00148</name>
</gene>
<dbReference type="CDD" id="cd06193">
    <property type="entry name" value="siderophore_interacting"/>
    <property type="match status" value="1"/>
</dbReference>
<dbReference type="PANTHER" id="PTHR30157">
    <property type="entry name" value="FERRIC REDUCTASE, NADPH-DEPENDENT"/>
    <property type="match status" value="1"/>
</dbReference>
<proteinExistence type="predicted"/>
<dbReference type="Pfam" id="PF04954">
    <property type="entry name" value="SIP"/>
    <property type="match status" value="1"/>
</dbReference>
<dbReference type="InterPro" id="IPR007037">
    <property type="entry name" value="SIP_rossman_dom"/>
</dbReference>
<name>A0A0U0ZEY9_9MYCO</name>
<dbReference type="GO" id="GO:0016491">
    <property type="term" value="F:oxidoreductase activity"/>
    <property type="evidence" value="ECO:0007669"/>
    <property type="project" value="InterPro"/>
</dbReference>
<dbReference type="InterPro" id="IPR013113">
    <property type="entry name" value="SIP_FAD-bd"/>
</dbReference>
<evidence type="ECO:0000313" key="1">
    <source>
        <dbReference type="EMBL" id="CPV30593.1"/>
    </source>
</evidence>
<dbReference type="Gene3D" id="3.40.50.80">
    <property type="entry name" value="Nucleotide-binding domain of ferredoxin-NADP reductase (FNR) module"/>
    <property type="match status" value="1"/>
</dbReference>
<dbReference type="EMBL" id="CSWP01000001">
    <property type="protein sequence ID" value="CPV30593.1"/>
    <property type="molecule type" value="Genomic_DNA"/>
</dbReference>